<gene>
    <name evidence="1" type="ORF">SDC9_86075</name>
</gene>
<comment type="caution">
    <text evidence="1">The sequence shown here is derived from an EMBL/GenBank/DDBJ whole genome shotgun (WGS) entry which is preliminary data.</text>
</comment>
<sequence>MVGLDTAFTVAQNFIFGLNNTIRRKSSVFLAQAHRAAGWAETHTQGIGSFKLQTHQIPLEGTGIEVVMVSGKGTAGFHKLTHGQQGRVIHRILINIFPYLVEEFQPIKKLGILDSWMVASQSLIKMVVGVHQARDDHVT</sequence>
<name>A0A644ZEY7_9ZZZZ</name>
<proteinExistence type="predicted"/>
<reference evidence="1" key="1">
    <citation type="submission" date="2019-08" db="EMBL/GenBank/DDBJ databases">
        <authorList>
            <person name="Kucharzyk K."/>
            <person name="Murdoch R.W."/>
            <person name="Higgins S."/>
            <person name="Loffler F."/>
        </authorList>
    </citation>
    <scope>NUCLEOTIDE SEQUENCE</scope>
</reference>
<evidence type="ECO:0000313" key="1">
    <source>
        <dbReference type="EMBL" id="MPM39442.1"/>
    </source>
</evidence>
<protein>
    <submittedName>
        <fullName evidence="1">Uncharacterized protein</fullName>
    </submittedName>
</protein>
<dbReference type="EMBL" id="VSSQ01008642">
    <property type="protein sequence ID" value="MPM39442.1"/>
    <property type="molecule type" value="Genomic_DNA"/>
</dbReference>
<dbReference type="AlphaFoldDB" id="A0A644ZEY7"/>
<organism evidence="1">
    <name type="scientific">bioreactor metagenome</name>
    <dbReference type="NCBI Taxonomy" id="1076179"/>
    <lineage>
        <taxon>unclassified sequences</taxon>
        <taxon>metagenomes</taxon>
        <taxon>ecological metagenomes</taxon>
    </lineage>
</organism>
<accession>A0A644ZEY7</accession>